<dbReference type="GO" id="GO:0003887">
    <property type="term" value="F:DNA-directed DNA polymerase activity"/>
    <property type="evidence" value="ECO:0007669"/>
    <property type="project" value="UniProtKB-EC"/>
</dbReference>
<organism evidence="12 13">
    <name type="scientific">Caproiciproducens galactitolivorans</name>
    <dbReference type="NCBI Taxonomy" id="642589"/>
    <lineage>
        <taxon>Bacteria</taxon>
        <taxon>Bacillati</taxon>
        <taxon>Bacillota</taxon>
        <taxon>Clostridia</taxon>
        <taxon>Eubacteriales</taxon>
        <taxon>Acutalibacteraceae</taxon>
        <taxon>Caproiciproducens</taxon>
    </lineage>
</organism>
<evidence type="ECO:0000259" key="11">
    <source>
        <dbReference type="SMART" id="SM00481"/>
    </source>
</evidence>
<keyword evidence="13" id="KW-1185">Reference proteome</keyword>
<accession>A0ABT4BVB1</accession>
<evidence type="ECO:0000313" key="13">
    <source>
        <dbReference type="Proteomes" id="UP001082703"/>
    </source>
</evidence>
<dbReference type="InterPro" id="IPR004013">
    <property type="entry name" value="PHP_dom"/>
</dbReference>
<dbReference type="SUPFAM" id="SSF89550">
    <property type="entry name" value="PHP domain-like"/>
    <property type="match status" value="1"/>
</dbReference>
<dbReference type="InterPro" id="IPR040982">
    <property type="entry name" value="DNA_pol3_finger"/>
</dbReference>
<dbReference type="EC" id="2.7.7.7" evidence="3"/>
<feature type="domain" description="Polymerase/histidinol phosphatase N-terminal" evidence="11">
    <location>
        <begin position="3"/>
        <end position="70"/>
    </location>
</feature>
<comment type="subcellular location">
    <subcellularLocation>
        <location evidence="1">Cytoplasm</location>
    </subcellularLocation>
</comment>
<dbReference type="InterPro" id="IPR004805">
    <property type="entry name" value="DnaE2/DnaE/PolC"/>
</dbReference>
<evidence type="ECO:0000256" key="10">
    <source>
        <dbReference type="ARBA" id="ARBA00049244"/>
    </source>
</evidence>
<dbReference type="SMART" id="SM00481">
    <property type="entry name" value="POLIIIAc"/>
    <property type="match status" value="1"/>
</dbReference>
<dbReference type="Pfam" id="PF01336">
    <property type="entry name" value="tRNA_anti-codon"/>
    <property type="match status" value="1"/>
</dbReference>
<dbReference type="Pfam" id="PF17657">
    <property type="entry name" value="DNA_pol3_finger"/>
    <property type="match status" value="1"/>
</dbReference>
<evidence type="ECO:0000256" key="8">
    <source>
        <dbReference type="ARBA" id="ARBA00022932"/>
    </source>
</evidence>
<dbReference type="PANTHER" id="PTHR32294:SF0">
    <property type="entry name" value="DNA POLYMERASE III SUBUNIT ALPHA"/>
    <property type="match status" value="1"/>
</dbReference>
<dbReference type="InterPro" id="IPR004365">
    <property type="entry name" value="NA-bd_OB_tRNA"/>
</dbReference>
<evidence type="ECO:0000313" key="12">
    <source>
        <dbReference type="EMBL" id="MCY1714822.1"/>
    </source>
</evidence>
<evidence type="ECO:0000256" key="1">
    <source>
        <dbReference type="ARBA" id="ARBA00004496"/>
    </source>
</evidence>
<dbReference type="InterPro" id="IPR011708">
    <property type="entry name" value="DNA_pol3_alpha_NTPase_dom"/>
</dbReference>
<dbReference type="NCBIfam" id="TIGR00594">
    <property type="entry name" value="polc"/>
    <property type="match status" value="1"/>
</dbReference>
<dbReference type="NCBIfam" id="NF004226">
    <property type="entry name" value="PRK05673.1"/>
    <property type="match status" value="1"/>
</dbReference>
<dbReference type="CDD" id="cd04485">
    <property type="entry name" value="DnaE_OBF"/>
    <property type="match status" value="1"/>
</dbReference>
<dbReference type="InterPro" id="IPR029460">
    <property type="entry name" value="DNAPol_HHH"/>
</dbReference>
<evidence type="ECO:0000256" key="5">
    <source>
        <dbReference type="ARBA" id="ARBA00022679"/>
    </source>
</evidence>
<dbReference type="Gene3D" id="1.10.150.870">
    <property type="match status" value="1"/>
</dbReference>
<dbReference type="RefSeq" id="WP_268058879.1">
    <property type="nucleotide sequence ID" value="NZ_JAPOHA010000011.1"/>
</dbReference>
<dbReference type="Gene3D" id="3.20.20.140">
    <property type="entry name" value="Metal-dependent hydrolases"/>
    <property type="match status" value="1"/>
</dbReference>
<evidence type="ECO:0000256" key="9">
    <source>
        <dbReference type="ARBA" id="ARBA00025611"/>
    </source>
</evidence>
<dbReference type="NCBIfam" id="NF005298">
    <property type="entry name" value="PRK06826.1"/>
    <property type="match status" value="1"/>
</dbReference>
<keyword evidence="5 12" id="KW-0808">Transferase</keyword>
<dbReference type="CDD" id="cd12113">
    <property type="entry name" value="PHP_PolIIIA_DnaE3"/>
    <property type="match status" value="1"/>
</dbReference>
<sequence>MFVHLHLHTEYSLLDGACRINELINTAADRGDTAVAITDHGVMYGAVDFYKAAKKRGIKPIIGCEVYVAQRSRFDKVHELDSEHRHLVLLCENNTGYQNLIAMVSKAWTEGFYSKPRVDFDLLEEHHEGLIALSACLAGEIPRALTAGDYNGAKEAALRYRDIFGEDHFYLELQDHGLREQKRINPSIIRLSEETGIPLVVTNDCHYIKPEDNNMHRILLCIQTNHTIEDSDAMDFGSDQFYFKTEEEMRALFPAHPEAADNTVKIAERCNVEFEFGKTKLPHFETPNGQENTSYFRDKCYEGLYRHYGKNPDKAIIDRLEYELKTIEHMGYVNYYLIVHDFVRHAKEVGIPVGPGRGSGAGSLAAYCIGITGIDPLKYNLLFERFLNPERVSMPDFDIDFSDERRPEMIDYVVEKYGADHVAQIVTFGTMAARGSIRDAGRAMAIPYATVDGVAKLVPMELNITLEKALNSSAELKQRYDTDPQIHELIDMARKLEGMPRNASTHAAGVVITDKPVAEYVPLAKNNDSVVTQYTMTTLEELGLLKMDFLGLRNLSVIRDAQDMISEKQPGFQIEDIPLDDKKVYTMLTTGATDGVFQFESAGMRSVIMQLKPEDIEDLIAVISLYRPGPMESIPRYIENRHHPDKVTYRHPLLKNILDVTYGCIVYQEQVMQIFRTLAGYSLGRADIVRRAMSKKKAAVMEREKQIFIYGLTNEKGEVEVEGCIRRGVDEPTAKAIYAEMASFASYAFNKSHAAAYALLSYQTAWLKCYYPREYMAALLTSVLDNNNKLSAYIAECMRLGIRVLPPHVNQSGIGFTVSGKDIRFGLLAIRNLGRGFIVNLLHEREATGLFTTFYGFCKRMYGDLNRRALESLIKCGALDGLGVNRRQMLTSVANIMDFLDDDKKRNVDGQMGFFDSVKSDEAEYTIAPMPDFSLSDKLFMEKESAGMYLSGHPMAEYIHVYDTIHASRTGDILDDAREQGGRFHDGDTVTLLGIIVGVKMKVTKSNSTMAFVTIEDMFGSMEVLVFPKILSQFAEWIGEGKIVKMFGRISIREDEEAKLICESVGPAPSPSADGKTAQSGKSVRPGLYIKVPGEGSEQYDRAKKYLAVFDGRTPLYVYFVDSKKLMRAPFSMFVSINDILIRELKKLLGDKNVAYVE</sequence>
<dbReference type="InterPro" id="IPR003141">
    <property type="entry name" value="Pol/His_phosphatase_N"/>
</dbReference>
<evidence type="ECO:0000256" key="7">
    <source>
        <dbReference type="ARBA" id="ARBA00022705"/>
    </source>
</evidence>
<keyword evidence="8" id="KW-0239">DNA-directed DNA polymerase</keyword>
<dbReference type="InterPro" id="IPR016195">
    <property type="entry name" value="Pol/histidinol_Pase-like"/>
</dbReference>
<comment type="caution">
    <text evidence="12">The sequence shown here is derived from an EMBL/GenBank/DDBJ whole genome shotgun (WGS) entry which is preliminary data.</text>
</comment>
<comment type="similarity">
    <text evidence="2">Belongs to the DNA polymerase type-C family. DnaE subfamily.</text>
</comment>
<dbReference type="Pfam" id="PF07733">
    <property type="entry name" value="DNA_pol3_alpha"/>
    <property type="match status" value="1"/>
</dbReference>
<dbReference type="Pfam" id="PF02811">
    <property type="entry name" value="PHP"/>
    <property type="match status" value="1"/>
</dbReference>
<dbReference type="InterPro" id="IPR041931">
    <property type="entry name" value="DNA_pol3_alpha_thumb_dom"/>
</dbReference>
<evidence type="ECO:0000256" key="2">
    <source>
        <dbReference type="ARBA" id="ARBA00009496"/>
    </source>
</evidence>
<protein>
    <recommendedName>
        <fullName evidence="4">DNA polymerase III subunit alpha</fullName>
        <ecNumber evidence="3">2.7.7.7</ecNumber>
    </recommendedName>
</protein>
<gene>
    <name evidence="12" type="ORF">OUY18_11225</name>
</gene>
<comment type="catalytic activity">
    <reaction evidence="10">
        <text>DNA(n) + a 2'-deoxyribonucleoside 5'-triphosphate = DNA(n+1) + diphosphate</text>
        <dbReference type="Rhea" id="RHEA:22508"/>
        <dbReference type="Rhea" id="RHEA-COMP:17339"/>
        <dbReference type="Rhea" id="RHEA-COMP:17340"/>
        <dbReference type="ChEBI" id="CHEBI:33019"/>
        <dbReference type="ChEBI" id="CHEBI:61560"/>
        <dbReference type="ChEBI" id="CHEBI:173112"/>
        <dbReference type="EC" id="2.7.7.7"/>
    </reaction>
</comment>
<keyword evidence="7" id="KW-0235">DNA replication</keyword>
<dbReference type="Gene3D" id="1.10.10.1600">
    <property type="entry name" value="Bacterial DNA polymerase III alpha subunit, thumb domain"/>
    <property type="match status" value="1"/>
</dbReference>
<dbReference type="PANTHER" id="PTHR32294">
    <property type="entry name" value="DNA POLYMERASE III SUBUNIT ALPHA"/>
    <property type="match status" value="1"/>
</dbReference>
<evidence type="ECO:0000256" key="6">
    <source>
        <dbReference type="ARBA" id="ARBA00022695"/>
    </source>
</evidence>
<dbReference type="Pfam" id="PF14579">
    <property type="entry name" value="HHH_6"/>
    <property type="match status" value="1"/>
</dbReference>
<evidence type="ECO:0000256" key="4">
    <source>
        <dbReference type="ARBA" id="ARBA00019114"/>
    </source>
</evidence>
<dbReference type="Proteomes" id="UP001082703">
    <property type="component" value="Unassembled WGS sequence"/>
</dbReference>
<keyword evidence="6 12" id="KW-0548">Nucleotidyltransferase</keyword>
<name>A0ABT4BVB1_9FIRM</name>
<evidence type="ECO:0000256" key="3">
    <source>
        <dbReference type="ARBA" id="ARBA00012417"/>
    </source>
</evidence>
<reference evidence="12 13" key="1">
    <citation type="submission" date="2022-11" db="EMBL/GenBank/DDBJ databases">
        <authorList>
            <person name="Caiyu Z."/>
        </authorList>
    </citation>
    <scope>NUCLEOTIDE SEQUENCE [LARGE SCALE GENOMIC DNA]</scope>
    <source>
        <strain evidence="12 13">YR-4</strain>
    </source>
</reference>
<dbReference type="EMBL" id="JAPOHA010000011">
    <property type="protein sequence ID" value="MCY1714822.1"/>
    <property type="molecule type" value="Genomic_DNA"/>
</dbReference>
<proteinExistence type="inferred from homology"/>
<comment type="function">
    <text evidence="9">DNA polymerase III is a complex, multichain enzyme responsible for most of the replicative synthesis in bacteria. This DNA polymerase also exhibits 3' to 5' exonuclease activity. The alpha chain is the DNA polymerase.</text>
</comment>